<feature type="domain" description="Ubiquitin-like protease family profile" evidence="5">
    <location>
        <begin position="10"/>
        <end position="184"/>
    </location>
</feature>
<dbReference type="SUPFAM" id="SSF54001">
    <property type="entry name" value="Cysteine proteinases"/>
    <property type="match status" value="1"/>
</dbReference>
<gene>
    <name evidence="6" type="ORF">CANARDRAFT_179850</name>
</gene>
<dbReference type="GO" id="GO:0000338">
    <property type="term" value="P:protein deneddylation"/>
    <property type="evidence" value="ECO:0007669"/>
    <property type="project" value="TreeGrafter"/>
</dbReference>
<comment type="similarity">
    <text evidence="1">Belongs to the peptidase C48 family.</text>
</comment>
<proteinExistence type="inferred from homology"/>
<dbReference type="InterPro" id="IPR044613">
    <property type="entry name" value="Nep1/2-like"/>
</dbReference>
<dbReference type="PROSITE" id="PS50600">
    <property type="entry name" value="ULP_PROTEASE"/>
    <property type="match status" value="1"/>
</dbReference>
<dbReference type="Proteomes" id="UP000094801">
    <property type="component" value="Unassembled WGS sequence"/>
</dbReference>
<dbReference type="InterPro" id="IPR038765">
    <property type="entry name" value="Papain-like_cys_pep_sf"/>
</dbReference>
<keyword evidence="2" id="KW-0645">Protease</keyword>
<dbReference type="Pfam" id="PF02902">
    <property type="entry name" value="Peptidase_C48"/>
    <property type="match status" value="1"/>
</dbReference>
<dbReference type="OrthoDB" id="5065855at2759"/>
<accession>A0A1E4SSN9</accession>
<dbReference type="STRING" id="983967.A0A1E4SSN9"/>
<dbReference type="InterPro" id="IPR003653">
    <property type="entry name" value="Peptidase_C48_C"/>
</dbReference>
<keyword evidence="3" id="KW-0378">Hydrolase</keyword>
<dbReference type="EMBL" id="KV453883">
    <property type="protein sequence ID" value="ODV82530.1"/>
    <property type="molecule type" value="Genomic_DNA"/>
</dbReference>
<reference evidence="7" key="1">
    <citation type="submission" date="2016-04" db="EMBL/GenBank/DDBJ databases">
        <title>Comparative genomics of biotechnologically important yeasts.</title>
        <authorList>
            <consortium name="DOE Joint Genome Institute"/>
            <person name="Riley R."/>
            <person name="Haridas S."/>
            <person name="Wolfe K.H."/>
            <person name="Lopes M.R."/>
            <person name="Hittinger C.T."/>
            <person name="Goker M."/>
            <person name="Salamov A."/>
            <person name="Wisecaver J."/>
            <person name="Long T.M."/>
            <person name="Aerts A.L."/>
            <person name="Barry K."/>
            <person name="Choi C."/>
            <person name="Clum A."/>
            <person name="Coughlan A.Y."/>
            <person name="Deshpande S."/>
            <person name="Douglass A.P."/>
            <person name="Hanson S.J."/>
            <person name="Klenk H.-P."/>
            <person name="Labutti K."/>
            <person name="Lapidus A."/>
            <person name="Lindquist E."/>
            <person name="Lipzen A."/>
            <person name="Meier-Kolthoff J.P."/>
            <person name="Ohm R.A."/>
            <person name="Otillar R.P."/>
            <person name="Pangilinan J."/>
            <person name="Peng Y."/>
            <person name="Rokas A."/>
            <person name="Rosa C.A."/>
            <person name="Scheuner C."/>
            <person name="Sibirny A.A."/>
            <person name="Slot J.C."/>
            <person name="Stielow J.B."/>
            <person name="Sun H."/>
            <person name="Kurtzman C.P."/>
            <person name="Blackwell M."/>
            <person name="Grigoriev I.V."/>
            <person name="Jeffries T.W."/>
        </authorList>
    </citation>
    <scope>NUCLEOTIDE SEQUENCE [LARGE SCALE GENOMIC DNA]</scope>
    <source>
        <strain evidence="7">NRRL YB-2248</strain>
    </source>
</reference>
<protein>
    <recommendedName>
        <fullName evidence="5">Ubiquitin-like protease family profile domain-containing protein</fullName>
    </recommendedName>
</protein>
<evidence type="ECO:0000313" key="7">
    <source>
        <dbReference type="Proteomes" id="UP000094801"/>
    </source>
</evidence>
<name>A0A1E4SSN9_9ASCO</name>
<dbReference type="GO" id="GO:0006508">
    <property type="term" value="P:proteolysis"/>
    <property type="evidence" value="ECO:0007669"/>
    <property type="project" value="UniProtKB-KW"/>
</dbReference>
<evidence type="ECO:0000256" key="4">
    <source>
        <dbReference type="ARBA" id="ARBA00022807"/>
    </source>
</evidence>
<feature type="non-terminal residue" evidence="6">
    <location>
        <position position="216"/>
    </location>
</feature>
<dbReference type="PANTHER" id="PTHR46468">
    <property type="entry name" value="SENTRIN-SPECIFIC PROTEASE 8"/>
    <property type="match status" value="1"/>
</dbReference>
<evidence type="ECO:0000256" key="3">
    <source>
        <dbReference type="ARBA" id="ARBA00022801"/>
    </source>
</evidence>
<keyword evidence="4" id="KW-0788">Thiol protease</keyword>
<feature type="non-terminal residue" evidence="6">
    <location>
        <position position="1"/>
    </location>
</feature>
<dbReference type="Gene3D" id="3.40.395.10">
    <property type="entry name" value="Adenoviral Proteinase, Chain A"/>
    <property type="match status" value="1"/>
</dbReference>
<evidence type="ECO:0000256" key="2">
    <source>
        <dbReference type="ARBA" id="ARBA00022670"/>
    </source>
</evidence>
<evidence type="ECO:0000259" key="5">
    <source>
        <dbReference type="PROSITE" id="PS50600"/>
    </source>
</evidence>
<evidence type="ECO:0000313" key="6">
    <source>
        <dbReference type="EMBL" id="ODV82530.1"/>
    </source>
</evidence>
<keyword evidence="7" id="KW-1185">Reference proteome</keyword>
<evidence type="ECO:0000256" key="1">
    <source>
        <dbReference type="ARBA" id="ARBA00005234"/>
    </source>
</evidence>
<dbReference type="AlphaFoldDB" id="A0A1E4SSN9"/>
<dbReference type="GO" id="GO:0019784">
    <property type="term" value="F:deNEDDylase activity"/>
    <property type="evidence" value="ECO:0007669"/>
    <property type="project" value="InterPro"/>
</dbReference>
<dbReference type="GO" id="GO:0008234">
    <property type="term" value="F:cysteine-type peptidase activity"/>
    <property type="evidence" value="ECO:0007669"/>
    <property type="project" value="UniProtKB-KW"/>
</dbReference>
<sequence length="216" mass="24853">NSKVLKFYDITVYKEDLFNLLDDEWLNDNNIGFVYEYLTRFQITPILKQRMKYASNEQINNSVTLLMPTFSFLLANHPNPKELKGVMPPMENSSFIFLPVNDNEDLDVAEGGSHWSLLLCCPKDRKVFVYDSMFLANERESLDLVKKLEIYFDTKFEVYVDKYTPQQINGSDCGISVAANTAVLLSRILNVEDNTKIDLSLKHVVMSAIDARIFVL</sequence>
<dbReference type="PANTHER" id="PTHR46468:SF1">
    <property type="entry name" value="SENTRIN-SPECIFIC PROTEASE 8"/>
    <property type="match status" value="1"/>
</dbReference>
<organism evidence="6 7">
    <name type="scientific">[Candida] arabinofermentans NRRL YB-2248</name>
    <dbReference type="NCBI Taxonomy" id="983967"/>
    <lineage>
        <taxon>Eukaryota</taxon>
        <taxon>Fungi</taxon>
        <taxon>Dikarya</taxon>
        <taxon>Ascomycota</taxon>
        <taxon>Saccharomycotina</taxon>
        <taxon>Pichiomycetes</taxon>
        <taxon>Pichiales</taxon>
        <taxon>Pichiaceae</taxon>
        <taxon>Ogataea</taxon>
        <taxon>Ogataea/Candida clade</taxon>
    </lineage>
</organism>